<feature type="signal peptide" evidence="1">
    <location>
        <begin position="1"/>
        <end position="18"/>
    </location>
</feature>
<evidence type="ECO:0000313" key="2">
    <source>
        <dbReference type="Proteomes" id="UP000038045"/>
    </source>
</evidence>
<dbReference type="WBParaSite" id="PTRK_0001157500.1">
    <property type="protein sequence ID" value="PTRK_0001157500.1"/>
    <property type="gene ID" value="PTRK_0001157500"/>
</dbReference>
<proteinExistence type="predicted"/>
<dbReference type="Proteomes" id="UP000038045">
    <property type="component" value="Unplaced"/>
</dbReference>
<keyword evidence="1" id="KW-0732">Signal</keyword>
<feature type="chain" id="PRO_5005892395" evidence="1">
    <location>
        <begin position="19"/>
        <end position="135"/>
    </location>
</feature>
<keyword evidence="2" id="KW-1185">Reference proteome</keyword>
<accession>A0A0N4ZSU3</accession>
<evidence type="ECO:0000256" key="1">
    <source>
        <dbReference type="SAM" id="SignalP"/>
    </source>
</evidence>
<reference evidence="3" key="1">
    <citation type="submission" date="2017-02" db="UniProtKB">
        <authorList>
            <consortium name="WormBaseParasite"/>
        </authorList>
    </citation>
    <scope>IDENTIFICATION</scope>
</reference>
<organism evidence="2 3">
    <name type="scientific">Parastrongyloides trichosuri</name>
    <name type="common">Possum-specific nematode worm</name>
    <dbReference type="NCBI Taxonomy" id="131310"/>
    <lineage>
        <taxon>Eukaryota</taxon>
        <taxon>Metazoa</taxon>
        <taxon>Ecdysozoa</taxon>
        <taxon>Nematoda</taxon>
        <taxon>Chromadorea</taxon>
        <taxon>Rhabditida</taxon>
        <taxon>Tylenchina</taxon>
        <taxon>Panagrolaimomorpha</taxon>
        <taxon>Strongyloidoidea</taxon>
        <taxon>Strongyloididae</taxon>
        <taxon>Parastrongyloides</taxon>
    </lineage>
</organism>
<evidence type="ECO:0000313" key="3">
    <source>
        <dbReference type="WBParaSite" id="PTRK_0001157500.1"/>
    </source>
</evidence>
<dbReference type="AlphaFoldDB" id="A0A0N4ZSU3"/>
<name>A0A0N4ZSU3_PARTI</name>
<protein>
    <submittedName>
        <fullName evidence="3">Transmembrane protein</fullName>
    </submittedName>
</protein>
<sequence length="135" mass="15382">MKYLIFVVFFGVLSVVLTLKCDSYYQYQVQGFQAQSLDNVITGCQSCGYLKSNITDTNYFSGFFAGCLSSTVVLAQKYDNTIFNLTLFNNICDTNSKENVPYCQEITTFNNSSQYVDSKICCCNTDLCTREYYQK</sequence>